<dbReference type="Pfam" id="PF05669">
    <property type="entry name" value="Med31"/>
    <property type="match status" value="1"/>
</dbReference>
<evidence type="ECO:0000313" key="11">
    <source>
        <dbReference type="Proteomes" id="UP001204833"/>
    </source>
</evidence>
<keyword evidence="6 8" id="KW-0804">Transcription</keyword>
<dbReference type="InterPro" id="IPR038089">
    <property type="entry name" value="Med31_sf"/>
</dbReference>
<keyword evidence="11" id="KW-1185">Reference proteome</keyword>
<evidence type="ECO:0000313" key="10">
    <source>
        <dbReference type="EMBL" id="KAI5953075.1"/>
    </source>
</evidence>
<dbReference type="AlphaFoldDB" id="A0AAD5FXC4"/>
<feature type="region of interest" description="Disordered" evidence="9">
    <location>
        <begin position="195"/>
        <end position="221"/>
    </location>
</feature>
<comment type="function">
    <text evidence="8">Component of the Mediator complex, a coactivator involved in the regulated transcription of nearly all RNA polymerase II-dependent genes. Mediator functions as a bridge to convey information from gene-specific regulatory proteins to the basal RNA polymerase II transcription machinery. Mediator is recruited to promoters by direct interactions with regulatory proteins and serves as a scaffold for the assembly of a functional preinitiation complex with RNA polymerase II and the general transcription factors.</text>
</comment>
<sequence length="221" mass="25357">MINRTVSKLDATPTNQCIMTDPDTTSQQPPQPSQLPLSPSKNQEQEEYTKLVNSLPTRWEIELEFVQSLSNIPYLSYLAQNNYLQDRCFVNYLKYLQYWSEPQYSRYLVYPNCLHILSLLQSEQFRRDITNPEIMNVLMNDMVKRWQEGGDGGVSDMKDGVANGEEESQCNTVEVGSKGFHRKNGAENAVETIKEENEDVEQNGFDAKTEKEADGDVKIIE</sequence>
<feature type="compositionally biased region" description="Basic and acidic residues" evidence="9">
    <location>
        <begin position="207"/>
        <end position="221"/>
    </location>
</feature>
<evidence type="ECO:0000256" key="3">
    <source>
        <dbReference type="ARBA" id="ARBA00019660"/>
    </source>
</evidence>
<dbReference type="GO" id="GO:0016592">
    <property type="term" value="C:mediator complex"/>
    <property type="evidence" value="ECO:0007669"/>
    <property type="project" value="InterPro"/>
</dbReference>
<dbReference type="InterPro" id="IPR008831">
    <property type="entry name" value="Mediator_Med31"/>
</dbReference>
<dbReference type="RefSeq" id="XP_051607488.1">
    <property type="nucleotide sequence ID" value="XM_051753550.1"/>
</dbReference>
<comment type="caution">
    <text evidence="10">The sequence shown here is derived from an EMBL/GenBank/DDBJ whole genome shotgun (WGS) entry which is preliminary data.</text>
</comment>
<evidence type="ECO:0000256" key="9">
    <source>
        <dbReference type="SAM" id="MobiDB-lite"/>
    </source>
</evidence>
<evidence type="ECO:0000256" key="4">
    <source>
        <dbReference type="ARBA" id="ARBA00023015"/>
    </source>
</evidence>
<feature type="compositionally biased region" description="Low complexity" evidence="9">
    <location>
        <begin position="21"/>
        <end position="40"/>
    </location>
</feature>
<keyword evidence="4 8" id="KW-0805">Transcription regulation</keyword>
<dbReference type="Proteomes" id="UP001204833">
    <property type="component" value="Unassembled WGS sequence"/>
</dbReference>
<evidence type="ECO:0000256" key="1">
    <source>
        <dbReference type="ARBA" id="ARBA00004123"/>
    </source>
</evidence>
<gene>
    <name evidence="10" type="ORF">KGF57_004067</name>
</gene>
<organism evidence="10 11">
    <name type="scientific">Candida theae</name>
    <dbReference type="NCBI Taxonomy" id="1198502"/>
    <lineage>
        <taxon>Eukaryota</taxon>
        <taxon>Fungi</taxon>
        <taxon>Dikarya</taxon>
        <taxon>Ascomycota</taxon>
        <taxon>Saccharomycotina</taxon>
        <taxon>Pichiomycetes</taxon>
        <taxon>Debaryomycetaceae</taxon>
        <taxon>Candida/Lodderomyces clade</taxon>
        <taxon>Candida</taxon>
    </lineage>
</organism>
<keyword evidence="5 8" id="KW-0010">Activator</keyword>
<proteinExistence type="inferred from homology"/>
<comment type="similarity">
    <text evidence="2 8">Belongs to the Mediator complex subunit 31 family.</text>
</comment>
<evidence type="ECO:0000256" key="6">
    <source>
        <dbReference type="ARBA" id="ARBA00023163"/>
    </source>
</evidence>
<evidence type="ECO:0000256" key="5">
    <source>
        <dbReference type="ARBA" id="ARBA00023159"/>
    </source>
</evidence>
<evidence type="ECO:0000256" key="8">
    <source>
        <dbReference type="RuleBase" id="RU364129"/>
    </source>
</evidence>
<name>A0AAD5FXC4_9ASCO</name>
<keyword evidence="7 8" id="KW-0539">Nucleus</keyword>
<evidence type="ECO:0000256" key="7">
    <source>
        <dbReference type="ARBA" id="ARBA00023242"/>
    </source>
</evidence>
<dbReference type="Gene3D" id="1.10.10.1340">
    <property type="entry name" value="Mediator of RNA polymerase II, submodule Med31 (Soh1)"/>
    <property type="match status" value="1"/>
</dbReference>
<feature type="region of interest" description="Disordered" evidence="9">
    <location>
        <begin position="1"/>
        <end position="43"/>
    </location>
</feature>
<dbReference type="GeneID" id="76152125"/>
<dbReference type="PANTHER" id="PTHR13186">
    <property type="entry name" value="MEDIATOR OF RNA POLYMERASE II TRANSCRIPTION SUBUNIT 31"/>
    <property type="match status" value="1"/>
</dbReference>
<reference evidence="10 11" key="1">
    <citation type="journal article" date="2022" name="DNA Res.">
        <title>Genome analysis of five recently described species of the CUG-Ser clade uncovers Candida theae as a new hybrid lineage with pathogenic potential in the Candida parapsilosis species complex.</title>
        <authorList>
            <person name="Mixao V."/>
            <person name="Del Olmo V."/>
            <person name="Hegedusova E."/>
            <person name="Saus E."/>
            <person name="Pryszcz L."/>
            <person name="Cillingova A."/>
            <person name="Nosek J."/>
            <person name="Gabaldon T."/>
        </authorList>
    </citation>
    <scope>NUCLEOTIDE SEQUENCE [LARGE SCALE GENOMIC DNA]</scope>
    <source>
        <strain evidence="10 11">CBS 12239</strain>
    </source>
</reference>
<protein>
    <recommendedName>
        <fullName evidence="3 8">Mediator of RNA polymerase II transcription subunit 31</fullName>
    </recommendedName>
</protein>
<accession>A0AAD5FXC4</accession>
<comment type="subcellular location">
    <subcellularLocation>
        <location evidence="1 8">Nucleus</location>
    </subcellularLocation>
</comment>
<dbReference type="EMBL" id="JAIHNG010000140">
    <property type="protein sequence ID" value="KAI5953075.1"/>
    <property type="molecule type" value="Genomic_DNA"/>
</dbReference>
<evidence type="ECO:0000256" key="2">
    <source>
        <dbReference type="ARBA" id="ARBA00006378"/>
    </source>
</evidence>
<feature type="compositionally biased region" description="Polar residues" evidence="9">
    <location>
        <begin position="1"/>
        <end position="18"/>
    </location>
</feature>
<comment type="subunit">
    <text evidence="8">Component of the Mediator complex.</text>
</comment>
<dbReference type="GO" id="GO:0003712">
    <property type="term" value="F:transcription coregulator activity"/>
    <property type="evidence" value="ECO:0007669"/>
    <property type="project" value="InterPro"/>
</dbReference>
<dbReference type="GO" id="GO:0006355">
    <property type="term" value="P:regulation of DNA-templated transcription"/>
    <property type="evidence" value="ECO:0007669"/>
    <property type="project" value="InterPro"/>
</dbReference>